<feature type="region of interest" description="Disordered" evidence="7">
    <location>
        <begin position="363"/>
        <end position="498"/>
    </location>
</feature>
<dbReference type="InterPro" id="IPR008271">
    <property type="entry name" value="Ser/Thr_kinase_AS"/>
</dbReference>
<keyword evidence="8" id="KW-0812">Transmembrane</keyword>
<feature type="domain" description="Protein kinase" evidence="9">
    <location>
        <begin position="22"/>
        <end position="283"/>
    </location>
</feature>
<gene>
    <name evidence="10" type="ORF">FIV42_14395</name>
</gene>
<proteinExistence type="predicted"/>
<feature type="transmembrane region" description="Helical" evidence="8">
    <location>
        <begin position="520"/>
        <end position="543"/>
    </location>
</feature>
<sequence length="544" mass="59785">MASNEQTAPTTLEPGEILLDRYVVEHQVAEGGMAAIHLTHDRATGEKVAIKVLYPYYSQNPVVCTRFLDEGRIQRYLDHPNIINVYDIVEQPQLAIIMEYIDGPTLDEYLQDHGPLEPQELLSLMLPVLSAVGFAHHKGVIHRDIKPSNILLQPSASGMVPKVMDFGVAKVERGGKDLTAAGTTVGTLHYMSPEQIVGSRDIDGRADIYSLGVTIYKLCTGDVPFNASTEFALMMAQVEARPTPPSELRPEISPRLEEIILKALAKKPADRYQSVKALTSALLTLKADEPDYDDTDTDTAPLPARLLEYAMMADEIAIDRTGELDITQFQELINETKETQEQAPPQVDTLDATVQLDASRLKAHVQKDADNSQELRTTAPMDRADRSPGADKSAGAGKKSLVGVDSQERTQPLPMADADTRESQNALTADTSSEMQSLSQETTHPFHSRDADRSQPIATEDVNTQDVTRPRVVKDEQVDPEPMRARAAGQDSLTHRAPDDAKQQIEQMARGNASLSRLQLYLLLGGLLLIAGLSGAIVWAIWFR</sequence>
<evidence type="ECO:0000256" key="4">
    <source>
        <dbReference type="ARBA" id="ARBA00022741"/>
    </source>
</evidence>
<keyword evidence="4" id="KW-0547">Nucleotide-binding</keyword>
<dbReference type="PROSITE" id="PS00108">
    <property type="entry name" value="PROTEIN_KINASE_ST"/>
    <property type="match status" value="1"/>
</dbReference>
<accession>A0A5B8Y7D5</accession>
<dbReference type="PANTHER" id="PTHR24348">
    <property type="entry name" value="SERINE/THREONINE-PROTEIN KINASE UNC-51-RELATED"/>
    <property type="match status" value="1"/>
</dbReference>
<dbReference type="GO" id="GO:0005524">
    <property type="term" value="F:ATP binding"/>
    <property type="evidence" value="ECO:0007669"/>
    <property type="project" value="UniProtKB-KW"/>
</dbReference>
<dbReference type="InterPro" id="IPR011009">
    <property type="entry name" value="Kinase-like_dom_sf"/>
</dbReference>
<dbReference type="GO" id="GO:0004674">
    <property type="term" value="F:protein serine/threonine kinase activity"/>
    <property type="evidence" value="ECO:0007669"/>
    <property type="project" value="UniProtKB-KW"/>
</dbReference>
<keyword evidence="3" id="KW-0808">Transferase</keyword>
<dbReference type="CDD" id="cd14014">
    <property type="entry name" value="STKc_PknB_like"/>
    <property type="match status" value="1"/>
</dbReference>
<dbReference type="GO" id="GO:0000407">
    <property type="term" value="C:phagophore assembly site"/>
    <property type="evidence" value="ECO:0007669"/>
    <property type="project" value="TreeGrafter"/>
</dbReference>
<feature type="compositionally biased region" description="Polar residues" evidence="7">
    <location>
        <begin position="423"/>
        <end position="445"/>
    </location>
</feature>
<dbReference type="RefSeq" id="WP_141198366.1">
    <property type="nucleotide sequence ID" value="NZ_CP041186.1"/>
</dbReference>
<keyword evidence="8" id="KW-1133">Transmembrane helix</keyword>
<dbReference type="Gene3D" id="1.10.510.10">
    <property type="entry name" value="Transferase(Phosphotransferase) domain 1"/>
    <property type="match status" value="1"/>
</dbReference>
<dbReference type="EMBL" id="CP041186">
    <property type="protein sequence ID" value="QDG51886.1"/>
    <property type="molecule type" value="Genomic_DNA"/>
</dbReference>
<evidence type="ECO:0000256" key="5">
    <source>
        <dbReference type="ARBA" id="ARBA00022777"/>
    </source>
</evidence>
<evidence type="ECO:0000259" key="9">
    <source>
        <dbReference type="PROSITE" id="PS50011"/>
    </source>
</evidence>
<keyword evidence="11" id="KW-1185">Reference proteome</keyword>
<evidence type="ECO:0000256" key="6">
    <source>
        <dbReference type="ARBA" id="ARBA00022840"/>
    </source>
</evidence>
<dbReference type="GO" id="GO:0005776">
    <property type="term" value="C:autophagosome"/>
    <property type="evidence" value="ECO:0007669"/>
    <property type="project" value="TreeGrafter"/>
</dbReference>
<keyword evidence="8" id="KW-0472">Membrane</keyword>
<dbReference type="SUPFAM" id="SSF56112">
    <property type="entry name" value="Protein kinase-like (PK-like)"/>
    <property type="match status" value="1"/>
</dbReference>
<accession>A0A4Y6PU81</accession>
<dbReference type="FunFam" id="1.10.510.10:FF:000021">
    <property type="entry name" value="Serine/threonine protein kinase"/>
    <property type="match status" value="1"/>
</dbReference>
<evidence type="ECO:0000256" key="3">
    <source>
        <dbReference type="ARBA" id="ARBA00022679"/>
    </source>
</evidence>
<organism evidence="10 11">
    <name type="scientific">Persicimonas caeni</name>
    <dbReference type="NCBI Taxonomy" id="2292766"/>
    <lineage>
        <taxon>Bacteria</taxon>
        <taxon>Deltaproteobacteria</taxon>
        <taxon>Bradymonadales</taxon>
        <taxon>Bradymonadaceae</taxon>
        <taxon>Persicimonas</taxon>
    </lineage>
</organism>
<dbReference type="InterPro" id="IPR045269">
    <property type="entry name" value="Atg1-like"/>
</dbReference>
<dbReference type="EC" id="2.7.11.1" evidence="1"/>
<keyword evidence="5 10" id="KW-0418">Kinase</keyword>
<protein>
    <recommendedName>
        <fullName evidence="1">non-specific serine/threonine protein kinase</fullName>
        <ecNumber evidence="1">2.7.11.1</ecNumber>
    </recommendedName>
</protein>
<name>A0A4Y6PU81_PERCE</name>
<dbReference type="AlphaFoldDB" id="A0A4Y6PU81"/>
<reference evidence="10 11" key="1">
    <citation type="submission" date="2019-06" db="EMBL/GenBank/DDBJ databases">
        <title>Persicimonas caeni gen. nov., sp. nov., a predatory bacterium isolated from solar saltern.</title>
        <authorList>
            <person name="Wang S."/>
        </authorList>
    </citation>
    <scope>NUCLEOTIDE SEQUENCE [LARGE SCALE GENOMIC DNA]</scope>
    <source>
        <strain evidence="10 11">YN101</strain>
    </source>
</reference>
<dbReference type="OrthoDB" id="9801841at2"/>
<evidence type="ECO:0000313" key="11">
    <source>
        <dbReference type="Proteomes" id="UP000315995"/>
    </source>
</evidence>
<evidence type="ECO:0000256" key="1">
    <source>
        <dbReference type="ARBA" id="ARBA00012513"/>
    </source>
</evidence>
<dbReference type="PANTHER" id="PTHR24348:SF22">
    <property type="entry name" value="NON-SPECIFIC SERINE_THREONINE PROTEIN KINASE"/>
    <property type="match status" value="1"/>
</dbReference>
<dbReference type="PROSITE" id="PS50011">
    <property type="entry name" value="PROTEIN_KINASE_DOM"/>
    <property type="match status" value="1"/>
</dbReference>
<dbReference type="SMART" id="SM00220">
    <property type="entry name" value="S_TKc"/>
    <property type="match status" value="1"/>
</dbReference>
<dbReference type="Gene3D" id="3.30.200.20">
    <property type="entry name" value="Phosphorylase Kinase, domain 1"/>
    <property type="match status" value="1"/>
</dbReference>
<feature type="compositionally biased region" description="Basic and acidic residues" evidence="7">
    <location>
        <begin position="468"/>
        <end position="484"/>
    </location>
</feature>
<dbReference type="GO" id="GO:0016020">
    <property type="term" value="C:membrane"/>
    <property type="evidence" value="ECO:0007669"/>
    <property type="project" value="TreeGrafter"/>
</dbReference>
<evidence type="ECO:0000256" key="8">
    <source>
        <dbReference type="SAM" id="Phobius"/>
    </source>
</evidence>
<evidence type="ECO:0000256" key="2">
    <source>
        <dbReference type="ARBA" id="ARBA00022527"/>
    </source>
</evidence>
<dbReference type="InterPro" id="IPR000719">
    <property type="entry name" value="Prot_kinase_dom"/>
</dbReference>
<dbReference type="Pfam" id="PF00069">
    <property type="entry name" value="Pkinase"/>
    <property type="match status" value="1"/>
</dbReference>
<evidence type="ECO:0000313" key="10">
    <source>
        <dbReference type="EMBL" id="QDG51886.1"/>
    </source>
</evidence>
<keyword evidence="2 10" id="KW-0723">Serine/threonine-protein kinase</keyword>
<keyword evidence="6" id="KW-0067">ATP-binding</keyword>
<dbReference type="Proteomes" id="UP000315995">
    <property type="component" value="Chromosome"/>
</dbReference>
<dbReference type="GO" id="GO:0005829">
    <property type="term" value="C:cytosol"/>
    <property type="evidence" value="ECO:0007669"/>
    <property type="project" value="TreeGrafter"/>
</dbReference>
<evidence type="ECO:0000256" key="7">
    <source>
        <dbReference type="SAM" id="MobiDB-lite"/>
    </source>
</evidence>